<evidence type="ECO:0000259" key="2">
    <source>
        <dbReference type="PROSITE" id="PS50235"/>
    </source>
</evidence>
<reference evidence="4" key="1">
    <citation type="journal article" date="2011" name="Genome Res.">
        <title>Phylogeny-wide analysis of social amoeba genomes highlights ancient origins for complex intercellular communication.</title>
        <authorList>
            <person name="Heidel A.J."/>
            <person name="Lawal H.M."/>
            <person name="Felder M."/>
            <person name="Schilde C."/>
            <person name="Helps N.R."/>
            <person name="Tunggal B."/>
            <person name="Rivero F."/>
            <person name="John U."/>
            <person name="Schleicher M."/>
            <person name="Eichinger L."/>
            <person name="Platzer M."/>
            <person name="Noegel A.A."/>
            <person name="Schaap P."/>
            <person name="Gloeckner G."/>
        </authorList>
    </citation>
    <scope>NUCLEOTIDE SEQUENCE [LARGE SCALE GENOMIC DNA]</scope>
    <source>
        <strain evidence="4">SH3</strain>
    </source>
</reference>
<feature type="compositionally biased region" description="Low complexity" evidence="1">
    <location>
        <begin position="258"/>
        <end position="294"/>
    </location>
</feature>
<evidence type="ECO:0000256" key="1">
    <source>
        <dbReference type="SAM" id="MobiDB-lite"/>
    </source>
</evidence>
<dbReference type="InterPro" id="IPR050164">
    <property type="entry name" value="Peptidase_C19"/>
</dbReference>
<dbReference type="GO" id="GO:0005829">
    <property type="term" value="C:cytosol"/>
    <property type="evidence" value="ECO:0007669"/>
    <property type="project" value="TreeGrafter"/>
</dbReference>
<feature type="compositionally biased region" description="Acidic residues" evidence="1">
    <location>
        <begin position="580"/>
        <end position="592"/>
    </location>
</feature>
<dbReference type="InterPro" id="IPR028889">
    <property type="entry name" value="USP"/>
</dbReference>
<feature type="region of interest" description="Disordered" evidence="1">
    <location>
        <begin position="1375"/>
        <end position="1400"/>
    </location>
</feature>
<feature type="compositionally biased region" description="Basic and acidic residues" evidence="1">
    <location>
        <begin position="1386"/>
        <end position="1396"/>
    </location>
</feature>
<dbReference type="InterPro" id="IPR038765">
    <property type="entry name" value="Papain-like_cys_pep_sf"/>
</dbReference>
<keyword evidence="4" id="KW-1185">Reference proteome</keyword>
<sequence length="1572" mass="179349">MTPELKNDLYSLGLKDLGLEEQQSQQSQQSQSQQQDQSTSSSITTTTTNQKSIGEVASDNTTTMSTTSTTMSRELTFMNEDTTSTTATASSSATSTIGPNIFSDDVFGLNDDIANTVMNTTISFADYDQDYVQSILAFGFEEYKVLAGLKKFPSTYQQEKLIDWILTANEEDFIIDQNQHNNQNNNNSYNNNNDVDNDYNMNEISTYPPTPTYATSEEYFGAFSNTGFQNDNDNNQNKAIVLYNSEQQQNIFTMPQDNNQNNQNNEGNNNNNQNNNETTSTTATVSNNNNNNQTKQKKKGRIIAYELQRLFSMLQKGDVSSISTENLTRSFGWDSGQVVQQQDIHELNRILFDAVEHSLKGTTIQDLIVNLYRGVLINRIECTNCGKIKDREEFFQDVPVAIKGFKTLEESFKSFVTPEVLDGDNKYFCDSCNERVKATIGVKMGKLPPVLTIPLRRFDFDMKRGSRVKITSKFKFPNTINMTKYTAEWSTYEKDLENGLKPVKPKDQYYELFAVLIHSGGAYGGHYHSYIKDVSNQVNIPQDEQKDQKENEEEQAKDQKDVNNNNNNNNNNNESQDKLEEQEEGEEGEEEKESSSVSSSKKPIYSGWFDFNDSSVTIIPDSSIEKQFGNKHESAYMLVYRSKELGENLKNDDIPNHLKKEIEAFNLTLEDQRMKYETSVNTLFVYPKFIGHDYKVVDGQLVEIKEAEKVKIRQDQGRDDEEEQLKLDIGTSVQELYRLVRENYADRFSQTDVLVIQEIQSTRDGRVQLATPLSSVSSLGIKKAGLREGERLLIWNGTKVHGVHTPPIRFCAKMYIKDSTTNQVNVEERYLSIERESTFANVQQLLSKESGIPLDKLVVYNLVNSNLVPMEDDMPNVPLGDRIFSGTELYVEERTPNSSLGEMGTISKSVGQSMLMQEFERHRDKVHIFVTDRIDYNDNLAYGAPPPPHKLFVDTGSTIYQLKEMILDIVRPNLSTQQKQEFVTQTIIRKTQVGGSPGTIISDDTFSLQHVGLSGGSLIIIERGTVTTPTITLNIMHEDLGKHSINYSKKNTILSLKKYLLRFLGLNISENESNYILKTSDVFDQPDVILVDEDRTLEEGAIRNEDTLFLERGILPSKDQILLKFSVYRFNNGTTTFTRFSLPASPALHLNPQFIPQTADLYTVSPIGDFPVDKKTLVSQLKQLVLEWGAFRELLSKEDVEKLDAKEMDIRLWNDEKLLTSFTGMSKSLAKLHVQQEANIIIEFNDDKQIMQQEQELQKHHKSSGRDDQEESRPQKVVIVKDKKKSLIIPKQKKVDQSKTPPPILLYIHKRLPESQSFEYPPTQAYFTGKDINDLKQFISETTKIEPQYLKIFKYVTHQRINPWRIIEARRKKQSKKQFIKHQKEKSKEKEKEKDSTTTTVSISKDLIIDIINNNNNNNNNSQVPDTTNLEEFLSDDEMIEDDIESSQVDGETSPEVIDVDLDVEVSQDTNNNNNNSNIPRPPPPPPKQKKLAAIQHNPNELRGKPWLFRDGDMIAYIDTRDDPEDNDKFALAMDLTTSFSSKYSFSGTGHREQVVKYRAPEVELKIQLDDY</sequence>
<proteinExistence type="predicted"/>
<dbReference type="GO" id="GO:0004843">
    <property type="term" value="F:cysteine-type deubiquitinase activity"/>
    <property type="evidence" value="ECO:0007669"/>
    <property type="project" value="InterPro"/>
</dbReference>
<dbReference type="Pfam" id="PF00443">
    <property type="entry name" value="UCH"/>
    <property type="match status" value="1"/>
</dbReference>
<dbReference type="OrthoDB" id="19290at2759"/>
<gene>
    <name evidence="3" type="primary">usp40</name>
    <name evidence="3" type="ORF">DFA_09214</name>
</gene>
<evidence type="ECO:0000313" key="3">
    <source>
        <dbReference type="EMBL" id="EGG16186.1"/>
    </source>
</evidence>
<feature type="domain" description="USP" evidence="2">
    <location>
        <begin position="266"/>
        <end position="643"/>
    </location>
</feature>
<dbReference type="STRING" id="1054147.F4Q704"/>
<dbReference type="InterPro" id="IPR018200">
    <property type="entry name" value="USP_CS"/>
</dbReference>
<evidence type="ECO:0000313" key="4">
    <source>
        <dbReference type="Proteomes" id="UP000007797"/>
    </source>
</evidence>
<organism evidence="3 4">
    <name type="scientific">Cavenderia fasciculata</name>
    <name type="common">Slime mold</name>
    <name type="synonym">Dictyostelium fasciculatum</name>
    <dbReference type="NCBI Taxonomy" id="261658"/>
    <lineage>
        <taxon>Eukaryota</taxon>
        <taxon>Amoebozoa</taxon>
        <taxon>Evosea</taxon>
        <taxon>Eumycetozoa</taxon>
        <taxon>Dictyostelia</taxon>
        <taxon>Acytosteliales</taxon>
        <taxon>Cavenderiaceae</taxon>
        <taxon>Cavenderia</taxon>
    </lineage>
</organism>
<dbReference type="PROSITE" id="PS50235">
    <property type="entry name" value="USP_3"/>
    <property type="match status" value="1"/>
</dbReference>
<feature type="region of interest" description="Disordered" evidence="1">
    <location>
        <begin position="1467"/>
        <end position="1491"/>
    </location>
</feature>
<feature type="region of interest" description="Disordered" evidence="1">
    <location>
        <begin position="542"/>
        <end position="601"/>
    </location>
</feature>
<dbReference type="OMA" id="YHSYIKD"/>
<dbReference type="InterPro" id="IPR001394">
    <property type="entry name" value="Peptidase_C19_UCH"/>
</dbReference>
<feature type="compositionally biased region" description="Basic and acidic residues" evidence="1">
    <location>
        <begin position="1264"/>
        <end position="1274"/>
    </location>
</feature>
<dbReference type="SUPFAM" id="SSF54001">
    <property type="entry name" value="Cysteine proteinases"/>
    <property type="match status" value="1"/>
</dbReference>
<feature type="region of interest" description="Disordered" evidence="1">
    <location>
        <begin position="1"/>
        <end position="74"/>
    </location>
</feature>
<dbReference type="MEROPS" id="C19.069"/>
<accession>F4Q704</accession>
<feature type="compositionally biased region" description="Basic and acidic residues" evidence="1">
    <location>
        <begin position="543"/>
        <end position="561"/>
    </location>
</feature>
<dbReference type="PROSITE" id="PS00973">
    <property type="entry name" value="USP_2"/>
    <property type="match status" value="1"/>
</dbReference>
<dbReference type="PANTHER" id="PTHR24006:SF702">
    <property type="entry name" value="UBIQUITIN CARBOXYL-TERMINAL HYDROLASE 47"/>
    <property type="match status" value="1"/>
</dbReference>
<name>F4Q704_CACFS</name>
<dbReference type="Gene3D" id="3.90.70.10">
    <property type="entry name" value="Cysteine proteinases"/>
    <property type="match status" value="1"/>
</dbReference>
<dbReference type="GO" id="GO:0016579">
    <property type="term" value="P:protein deubiquitination"/>
    <property type="evidence" value="ECO:0007669"/>
    <property type="project" value="InterPro"/>
</dbReference>
<feature type="compositionally biased region" description="Low complexity" evidence="1">
    <location>
        <begin position="563"/>
        <end position="574"/>
    </location>
</feature>
<protein>
    <submittedName>
        <fullName evidence="3">Peptidase C19 family protein</fullName>
    </submittedName>
</protein>
<dbReference type="GO" id="GO:0005634">
    <property type="term" value="C:nucleus"/>
    <property type="evidence" value="ECO:0007669"/>
    <property type="project" value="TreeGrafter"/>
</dbReference>
<dbReference type="GeneID" id="14868233"/>
<dbReference type="RefSeq" id="XP_004354570.1">
    <property type="nucleotide sequence ID" value="XM_004354518.1"/>
</dbReference>
<feature type="region of interest" description="Disordered" evidence="1">
    <location>
        <begin position="254"/>
        <end position="299"/>
    </location>
</feature>
<feature type="compositionally biased region" description="Low complexity" evidence="1">
    <location>
        <begin position="61"/>
        <end position="72"/>
    </location>
</feature>
<feature type="compositionally biased region" description="Basic residues" evidence="1">
    <location>
        <begin position="1375"/>
        <end position="1385"/>
    </location>
</feature>
<feature type="compositionally biased region" description="Low complexity" evidence="1">
    <location>
        <begin position="22"/>
        <end position="52"/>
    </location>
</feature>
<dbReference type="Proteomes" id="UP000007797">
    <property type="component" value="Unassembled WGS sequence"/>
</dbReference>
<dbReference type="KEGG" id="dfa:DFA_09214"/>
<dbReference type="EMBL" id="GL883024">
    <property type="protein sequence ID" value="EGG16186.1"/>
    <property type="molecule type" value="Genomic_DNA"/>
</dbReference>
<feature type="region of interest" description="Disordered" evidence="1">
    <location>
        <begin position="1253"/>
        <end position="1276"/>
    </location>
</feature>
<dbReference type="PANTHER" id="PTHR24006">
    <property type="entry name" value="UBIQUITIN CARBOXYL-TERMINAL HYDROLASE"/>
    <property type="match status" value="1"/>
</dbReference>